<dbReference type="Proteomes" id="UP001060215">
    <property type="component" value="Chromosome 1"/>
</dbReference>
<proteinExistence type="predicted"/>
<evidence type="ECO:0000313" key="1">
    <source>
        <dbReference type="EMBL" id="KAI8032177.1"/>
    </source>
</evidence>
<sequence length="90" mass="10183">MLFSLNSRVDIDEAMPHAEFWMGTHEFGPFFVLQSFNNKVLIGSDCVLSVSKALLIHAHPDKELVGFLHTTRLDVFKDDNHKPEMALALT</sequence>
<name>A0ACC0J1U7_9ERIC</name>
<reference evidence="1 2" key="1">
    <citation type="journal article" date="2022" name="Plant J.">
        <title>Chromosome-level genome of Camellia lanceoleosa provides a valuable resource for understanding genome evolution and self-incompatibility.</title>
        <authorList>
            <person name="Gong W."/>
            <person name="Xiao S."/>
            <person name="Wang L."/>
            <person name="Liao Z."/>
            <person name="Chang Y."/>
            <person name="Mo W."/>
            <person name="Hu G."/>
            <person name="Li W."/>
            <person name="Zhao G."/>
            <person name="Zhu H."/>
            <person name="Hu X."/>
            <person name="Ji K."/>
            <person name="Xiang X."/>
            <person name="Song Q."/>
            <person name="Yuan D."/>
            <person name="Jin S."/>
            <person name="Zhang L."/>
        </authorList>
    </citation>
    <scope>NUCLEOTIDE SEQUENCE [LARGE SCALE GENOMIC DNA]</scope>
    <source>
        <strain evidence="1">SQ_2022a</strain>
    </source>
</reference>
<gene>
    <name evidence="1" type="ORF">LOK49_LG01G01312</name>
</gene>
<evidence type="ECO:0000313" key="2">
    <source>
        <dbReference type="Proteomes" id="UP001060215"/>
    </source>
</evidence>
<protein>
    <submittedName>
        <fullName evidence="1">Mannose-6-phosphate isomerase 1</fullName>
    </submittedName>
</protein>
<comment type="caution">
    <text evidence="1">The sequence shown here is derived from an EMBL/GenBank/DDBJ whole genome shotgun (WGS) entry which is preliminary data.</text>
</comment>
<keyword evidence="2" id="KW-1185">Reference proteome</keyword>
<organism evidence="1 2">
    <name type="scientific">Camellia lanceoleosa</name>
    <dbReference type="NCBI Taxonomy" id="1840588"/>
    <lineage>
        <taxon>Eukaryota</taxon>
        <taxon>Viridiplantae</taxon>
        <taxon>Streptophyta</taxon>
        <taxon>Embryophyta</taxon>
        <taxon>Tracheophyta</taxon>
        <taxon>Spermatophyta</taxon>
        <taxon>Magnoliopsida</taxon>
        <taxon>eudicotyledons</taxon>
        <taxon>Gunneridae</taxon>
        <taxon>Pentapetalae</taxon>
        <taxon>asterids</taxon>
        <taxon>Ericales</taxon>
        <taxon>Theaceae</taxon>
        <taxon>Camellia</taxon>
    </lineage>
</organism>
<dbReference type="EMBL" id="CM045758">
    <property type="protein sequence ID" value="KAI8032177.1"/>
    <property type="molecule type" value="Genomic_DNA"/>
</dbReference>
<keyword evidence="1" id="KW-0413">Isomerase</keyword>
<accession>A0ACC0J1U7</accession>